<dbReference type="SUPFAM" id="SSF52540">
    <property type="entry name" value="P-loop containing nucleoside triphosphate hydrolases"/>
    <property type="match status" value="1"/>
</dbReference>
<keyword evidence="4 5" id="KW-0342">GTP-binding</keyword>
<dbReference type="GO" id="GO:0005525">
    <property type="term" value="F:GTP binding"/>
    <property type="evidence" value="ECO:0007669"/>
    <property type="project" value="UniProtKB-KW"/>
</dbReference>
<dbReference type="InterPro" id="IPR004130">
    <property type="entry name" value="Gpn"/>
</dbReference>
<evidence type="ECO:0000256" key="1">
    <source>
        <dbReference type="ARBA" id="ARBA00005290"/>
    </source>
</evidence>
<comment type="subunit">
    <text evidence="5">Binds to RNA polymerase II (RNAPII).</text>
</comment>
<dbReference type="GO" id="GO:0003924">
    <property type="term" value="F:GTPase activity"/>
    <property type="evidence" value="ECO:0007669"/>
    <property type="project" value="TreeGrafter"/>
</dbReference>
<feature type="region of interest" description="Disordered" evidence="6">
    <location>
        <begin position="292"/>
        <end position="313"/>
    </location>
</feature>
<dbReference type="GO" id="GO:0005737">
    <property type="term" value="C:cytoplasm"/>
    <property type="evidence" value="ECO:0007669"/>
    <property type="project" value="TreeGrafter"/>
</dbReference>
<evidence type="ECO:0000256" key="3">
    <source>
        <dbReference type="ARBA" id="ARBA00022801"/>
    </source>
</evidence>
<dbReference type="PANTHER" id="PTHR21231">
    <property type="entry name" value="XPA-BINDING PROTEIN 1-RELATED"/>
    <property type="match status" value="1"/>
</dbReference>
<organism evidence="7">
    <name type="scientific">Stygiella incarcerata</name>
    <dbReference type="NCBI Taxonomy" id="1712417"/>
    <lineage>
        <taxon>Eukaryota</taxon>
        <taxon>Discoba</taxon>
        <taxon>Jakobida</taxon>
        <taxon>Andalucina</taxon>
        <taxon>Stygiellidae</taxon>
        <taxon>Stygiella</taxon>
    </lineage>
</organism>
<gene>
    <name evidence="7" type="primary">pace2B</name>
</gene>
<keyword evidence="2 5" id="KW-0547">Nucleotide-binding</keyword>
<dbReference type="EMBL" id="KX235426">
    <property type="protein sequence ID" value="ANM86155.1"/>
    <property type="molecule type" value="mRNA"/>
</dbReference>
<dbReference type="PANTHER" id="PTHR21231:SF3">
    <property type="entry name" value="GPN-LOOP GTPASE 2"/>
    <property type="match status" value="1"/>
</dbReference>
<dbReference type="Pfam" id="PF03029">
    <property type="entry name" value="ATP_bind_1"/>
    <property type="match status" value="1"/>
</dbReference>
<comment type="function">
    <text evidence="5">Small GTPase required for proper localization of RNA polymerase II and III (RNAPII and RNAPIII). May act at an RNAP assembly step prior to nuclear import.</text>
</comment>
<evidence type="ECO:0000256" key="4">
    <source>
        <dbReference type="ARBA" id="ARBA00023134"/>
    </source>
</evidence>
<protein>
    <recommendedName>
        <fullName evidence="5">GPN-loop GTPase 2</fullName>
    </recommendedName>
</protein>
<comment type="similarity">
    <text evidence="1 5">Belongs to the GPN-loop GTPase family.</text>
</comment>
<evidence type="ECO:0000256" key="2">
    <source>
        <dbReference type="ARBA" id="ARBA00022741"/>
    </source>
</evidence>
<keyword evidence="3 5" id="KW-0378">Hydrolase</keyword>
<evidence type="ECO:0000313" key="7">
    <source>
        <dbReference type="EMBL" id="ANM86155.1"/>
    </source>
</evidence>
<dbReference type="Gene3D" id="3.40.50.300">
    <property type="entry name" value="P-loop containing nucleotide triphosphate hydrolases"/>
    <property type="match status" value="1"/>
</dbReference>
<dbReference type="InterPro" id="IPR027417">
    <property type="entry name" value="P-loop_NTPase"/>
</dbReference>
<accession>A0A192ZIC7</accession>
<dbReference type="FunFam" id="3.40.50.300:FF:000338">
    <property type="entry name" value="GPN-loop GTPase 2"/>
    <property type="match status" value="1"/>
</dbReference>
<dbReference type="AlphaFoldDB" id="A0A192ZIC7"/>
<proteinExistence type="evidence at transcript level"/>
<reference evidence="7" key="1">
    <citation type="submission" date="2016-05" db="EMBL/GenBank/DDBJ databases">
        <title>Novel hydrogenosomes in the microaerophilic jakobid Stygiella incarcerata.</title>
        <authorList>
            <person name="Leger M.M."/>
            <person name="Eme L."/>
            <person name="Hug L.A."/>
            <person name="Roger A.J."/>
        </authorList>
    </citation>
    <scope>NUCLEOTIDE SEQUENCE</scope>
</reference>
<dbReference type="CDD" id="cd17871">
    <property type="entry name" value="GPN2"/>
    <property type="match status" value="1"/>
</dbReference>
<evidence type="ECO:0000256" key="5">
    <source>
        <dbReference type="RuleBase" id="RU365059"/>
    </source>
</evidence>
<dbReference type="InterPro" id="IPR030231">
    <property type="entry name" value="Gpn2"/>
</dbReference>
<evidence type="ECO:0000256" key="6">
    <source>
        <dbReference type="SAM" id="MobiDB-lite"/>
    </source>
</evidence>
<name>A0A192ZIC7_9EUKA</name>
<sequence length="313" mass="35475">MRFGHLVIGPPGSGKSTYCNGMHQFMSALGRKVVILNLDPANDRLPYEPDIDISDLVMVRNVMKEFDLGPNGALLYAVQFMLKNVDWIIEKIDRLESGTFVLIDCPGQVELFTHDESMRGIVAALLKRDLQLACVNLLDSFHCRNIFHFLSGVLISLSSMLRLELPHVNVLSKIDLVETMGQLPVDLEYYLDLTRISYLLETEYDLDVPESQKSMLQKLAEGISEVVEEFSLVSFVPLDIMKKESVFDVLKCVDKAVGYLVGEENDRLKMMAMTSALQDDILDEKYKEIEKGLKESEESGEGEEKEGWEHMKE</sequence>